<comment type="caution">
    <text evidence="2">The sequence shown here is derived from an EMBL/GenBank/DDBJ whole genome shotgun (WGS) entry which is preliminary data.</text>
</comment>
<evidence type="ECO:0000256" key="1">
    <source>
        <dbReference type="SAM" id="MobiDB-lite"/>
    </source>
</evidence>
<dbReference type="EMBL" id="JAIWYP010000006">
    <property type="protein sequence ID" value="KAH3805650.1"/>
    <property type="molecule type" value="Genomic_DNA"/>
</dbReference>
<organism evidence="2 3">
    <name type="scientific">Dreissena polymorpha</name>
    <name type="common">Zebra mussel</name>
    <name type="synonym">Mytilus polymorpha</name>
    <dbReference type="NCBI Taxonomy" id="45954"/>
    <lineage>
        <taxon>Eukaryota</taxon>
        <taxon>Metazoa</taxon>
        <taxon>Spiralia</taxon>
        <taxon>Lophotrochozoa</taxon>
        <taxon>Mollusca</taxon>
        <taxon>Bivalvia</taxon>
        <taxon>Autobranchia</taxon>
        <taxon>Heteroconchia</taxon>
        <taxon>Euheterodonta</taxon>
        <taxon>Imparidentia</taxon>
        <taxon>Neoheterodontei</taxon>
        <taxon>Myida</taxon>
        <taxon>Dreissenoidea</taxon>
        <taxon>Dreissenidae</taxon>
        <taxon>Dreissena</taxon>
    </lineage>
</organism>
<evidence type="ECO:0000313" key="3">
    <source>
        <dbReference type="Proteomes" id="UP000828390"/>
    </source>
</evidence>
<evidence type="ECO:0000313" key="2">
    <source>
        <dbReference type="EMBL" id="KAH3805650.1"/>
    </source>
</evidence>
<accession>A0A9D4FZ90</accession>
<reference evidence="2" key="1">
    <citation type="journal article" date="2019" name="bioRxiv">
        <title>The Genome of the Zebra Mussel, Dreissena polymorpha: A Resource for Invasive Species Research.</title>
        <authorList>
            <person name="McCartney M.A."/>
            <person name="Auch B."/>
            <person name="Kono T."/>
            <person name="Mallez S."/>
            <person name="Zhang Y."/>
            <person name="Obille A."/>
            <person name="Becker A."/>
            <person name="Abrahante J.E."/>
            <person name="Garbe J."/>
            <person name="Badalamenti J.P."/>
            <person name="Herman A."/>
            <person name="Mangelson H."/>
            <person name="Liachko I."/>
            <person name="Sullivan S."/>
            <person name="Sone E.D."/>
            <person name="Koren S."/>
            <person name="Silverstein K.A.T."/>
            <person name="Beckman K.B."/>
            <person name="Gohl D.M."/>
        </authorList>
    </citation>
    <scope>NUCLEOTIDE SEQUENCE</scope>
    <source>
        <strain evidence="2">Duluth1</strain>
        <tissue evidence="2">Whole animal</tissue>
    </source>
</reference>
<dbReference type="AlphaFoldDB" id="A0A9D4FZ90"/>
<name>A0A9D4FZ90_DREPO</name>
<dbReference type="Proteomes" id="UP000828390">
    <property type="component" value="Unassembled WGS sequence"/>
</dbReference>
<sequence>MKLHALFAAHNQLYTAEVFCYCDACLKGEYCGHWKIDNLPEKHNVRDEASARECSLKRKSIDHEGNVDENRNKVLKLNVPETCANGNGSSQIADENVLPKVSDKNEPPSIKPVKDAYYLVNWDDIITQGKFSRLMMINRRRQFYSWRELDGKEI</sequence>
<reference evidence="2" key="2">
    <citation type="submission" date="2020-11" db="EMBL/GenBank/DDBJ databases">
        <authorList>
            <person name="McCartney M.A."/>
            <person name="Auch B."/>
            <person name="Kono T."/>
            <person name="Mallez S."/>
            <person name="Becker A."/>
            <person name="Gohl D.M."/>
            <person name="Silverstein K.A.T."/>
            <person name="Koren S."/>
            <person name="Bechman K.B."/>
            <person name="Herman A."/>
            <person name="Abrahante J.E."/>
            <person name="Garbe J."/>
        </authorList>
    </citation>
    <scope>NUCLEOTIDE SEQUENCE</scope>
    <source>
        <strain evidence="2">Duluth1</strain>
        <tissue evidence="2">Whole animal</tissue>
    </source>
</reference>
<feature type="region of interest" description="Disordered" evidence="1">
    <location>
        <begin position="85"/>
        <end position="106"/>
    </location>
</feature>
<proteinExistence type="predicted"/>
<keyword evidence="3" id="KW-1185">Reference proteome</keyword>
<gene>
    <name evidence="2" type="ORF">DPMN_133955</name>
</gene>
<protein>
    <submittedName>
        <fullName evidence="2">Uncharacterized protein</fullName>
    </submittedName>
</protein>